<dbReference type="RefSeq" id="WP_272776347.1">
    <property type="nucleotide sequence ID" value="NZ_JAQQLI010000008.1"/>
</dbReference>
<feature type="transmembrane region" description="Helical" evidence="1">
    <location>
        <begin position="7"/>
        <end position="26"/>
    </location>
</feature>
<keyword evidence="1" id="KW-0812">Transmembrane</keyword>
<dbReference type="Proteomes" id="UP001165652">
    <property type="component" value="Unassembled WGS sequence"/>
</dbReference>
<evidence type="ECO:0008006" key="4">
    <source>
        <dbReference type="Google" id="ProtNLM"/>
    </source>
</evidence>
<name>A0ABT5J7A4_RHOTP</name>
<evidence type="ECO:0000313" key="2">
    <source>
        <dbReference type="EMBL" id="MDC7785504.1"/>
    </source>
</evidence>
<evidence type="ECO:0000256" key="1">
    <source>
        <dbReference type="SAM" id="Phobius"/>
    </source>
</evidence>
<organism evidence="2 3">
    <name type="scientific">Rhodoplanes tepidamans</name>
    <name type="common">Rhodoplanes cryptolactis</name>
    <dbReference type="NCBI Taxonomy" id="200616"/>
    <lineage>
        <taxon>Bacteria</taxon>
        <taxon>Pseudomonadati</taxon>
        <taxon>Pseudomonadota</taxon>
        <taxon>Alphaproteobacteria</taxon>
        <taxon>Hyphomicrobiales</taxon>
        <taxon>Nitrobacteraceae</taxon>
        <taxon>Rhodoplanes</taxon>
    </lineage>
</organism>
<keyword evidence="1" id="KW-1133">Transmembrane helix</keyword>
<keyword evidence="3" id="KW-1185">Reference proteome</keyword>
<proteinExistence type="predicted"/>
<comment type="caution">
    <text evidence="2">The sequence shown here is derived from an EMBL/GenBank/DDBJ whole genome shotgun (WGS) entry which is preliminary data.</text>
</comment>
<accession>A0ABT5J7A4</accession>
<dbReference type="EMBL" id="JAQQLI010000008">
    <property type="protein sequence ID" value="MDC7785504.1"/>
    <property type="molecule type" value="Genomic_DNA"/>
</dbReference>
<gene>
    <name evidence="2" type="ORF">PQJ73_07400</name>
</gene>
<evidence type="ECO:0000313" key="3">
    <source>
        <dbReference type="Proteomes" id="UP001165652"/>
    </source>
</evidence>
<reference evidence="2" key="1">
    <citation type="journal article" date="2023" name="Microbiol Resour">
        <title>Genome Sequences of Rhodoplanes serenus and Two Thermotolerant Strains, Rhodoplanes tepidamans and 'Rhodoplanes cryptolactis,' Further Refine the Genus.</title>
        <authorList>
            <person name="Rayyan A.A."/>
            <person name="Kyndt J.A."/>
        </authorList>
    </citation>
    <scope>NUCLEOTIDE SEQUENCE</scope>
    <source>
        <strain evidence="2">DSM 9987</strain>
    </source>
</reference>
<keyword evidence="1" id="KW-0472">Membrane</keyword>
<protein>
    <recommendedName>
        <fullName evidence="4">HIG1 domain-containing protein</fullName>
    </recommendedName>
</protein>
<sequence length="67" mass="7331">MDFDIRIFYGLAGLMVIAGGALMVAAERATHRASLDTPLLSRRARVVIGGTCIYFGLMIAALVYFHR</sequence>
<feature type="transmembrane region" description="Helical" evidence="1">
    <location>
        <begin position="46"/>
        <end position="65"/>
    </location>
</feature>
<reference evidence="2" key="2">
    <citation type="submission" date="2023-02" db="EMBL/GenBank/DDBJ databases">
        <authorList>
            <person name="Rayyan A."/>
            <person name="Meyer T."/>
            <person name="Kyndt J.A."/>
        </authorList>
    </citation>
    <scope>NUCLEOTIDE SEQUENCE</scope>
    <source>
        <strain evidence="2">DSM 9987</strain>
    </source>
</reference>